<dbReference type="InterPro" id="IPR000300">
    <property type="entry name" value="IPPc"/>
</dbReference>
<gene>
    <name evidence="2" type="ORF">TRFO_38920</name>
</gene>
<dbReference type="SUPFAM" id="SSF56219">
    <property type="entry name" value="DNase I-like"/>
    <property type="match status" value="1"/>
</dbReference>
<dbReference type="GO" id="GO:0046856">
    <property type="term" value="P:phosphatidylinositol dephosphorylation"/>
    <property type="evidence" value="ECO:0007669"/>
    <property type="project" value="InterPro"/>
</dbReference>
<dbReference type="InterPro" id="IPR036691">
    <property type="entry name" value="Endo/exonu/phosph_ase_sf"/>
</dbReference>
<dbReference type="EMBL" id="MLAK01001280">
    <property type="protein sequence ID" value="OHS94922.1"/>
    <property type="molecule type" value="Genomic_DNA"/>
</dbReference>
<dbReference type="GO" id="GO:0004439">
    <property type="term" value="F:phosphatidylinositol-4,5-bisphosphate 5-phosphatase activity"/>
    <property type="evidence" value="ECO:0007669"/>
    <property type="project" value="TreeGrafter"/>
</dbReference>
<keyword evidence="3" id="KW-1185">Reference proteome</keyword>
<dbReference type="Pfam" id="PF22669">
    <property type="entry name" value="Exo_endo_phos2"/>
    <property type="match status" value="1"/>
</dbReference>
<sequence length="634" mass="73112">MNDFINSCGYWIDFNVAIEGRSNPLVVGISLEDNSLSRAYLYFRENSNVVSCFPINCFISCSISSLELSLIFFSYGNQSISFISTSSKHCSILSSQISICAKLSRVDDDKFVVHNKEFINKYSKKRMEFPQNIEAPPLFPIDFLQRSHDTWNRRNDVLNEPYFTIPFLFPIMYYTWNVGQGVPDERTPILARHIFKSGALFIVIALEEIDFSASAIIFGGSPQCKVWSGVFDKASAGLGYKLLHEDSLGGVYVRYMVKEEFVTNISSDSTNLQHSNIENNANRRMGTFLVQHKQVRLGTAGVTCNKSALISCFSILNRKFIFVAAHLTAHDQHYAERNLEMIQLMDIIHSEFPSFDYVSILGDLNYRVDLPYEKVIKLCDQNEIDEMLKYDQLHQFMKENDSFQNFYEEKITFKPTFKFDEDKNVYDTSKKRRVPSWTDRILLYSSKPRIAIGPTDSFAFETDILRHTGLQFEFNSPQYFQIIEPELNYPKIPTCKEYISYSDILFSDHRPVSALYNFILPIIDEAKYKMYISMKMQKLDEIATLSIPRCKIEPRSFESDGFTKLTLTNTSCTFVKWKADIIPENVLFFPNSGELNPLETCAIEFHWSKVNKDINIAMLSIEDGPSVTLEFWGK</sequence>
<comment type="caution">
    <text evidence="2">The sequence shown here is derived from an EMBL/GenBank/DDBJ whole genome shotgun (WGS) entry which is preliminary data.</text>
</comment>
<dbReference type="PANTHER" id="PTHR11200:SF300">
    <property type="entry name" value="TYPE II INOSITOL 1,4,5-TRISPHOSPHATE 5-PHOSPHATASE"/>
    <property type="match status" value="1"/>
</dbReference>
<evidence type="ECO:0000313" key="3">
    <source>
        <dbReference type="Proteomes" id="UP000179807"/>
    </source>
</evidence>
<feature type="domain" description="Inositol polyphosphate-related phosphatase" evidence="1">
    <location>
        <begin position="167"/>
        <end position="524"/>
    </location>
</feature>
<name>A0A1J4J6R5_9EUKA</name>
<dbReference type="SMART" id="SM00128">
    <property type="entry name" value="IPPc"/>
    <property type="match status" value="1"/>
</dbReference>
<dbReference type="VEuPathDB" id="TrichDB:TRFO_38920"/>
<dbReference type="PANTHER" id="PTHR11200">
    <property type="entry name" value="INOSITOL 5-PHOSPHATASE"/>
    <property type="match status" value="1"/>
</dbReference>
<dbReference type="Proteomes" id="UP000179807">
    <property type="component" value="Unassembled WGS sequence"/>
</dbReference>
<dbReference type="InterPro" id="IPR046985">
    <property type="entry name" value="IP5"/>
</dbReference>
<evidence type="ECO:0000313" key="2">
    <source>
        <dbReference type="EMBL" id="OHS94922.1"/>
    </source>
</evidence>
<proteinExistence type="predicted"/>
<dbReference type="GeneID" id="94847031"/>
<organism evidence="2 3">
    <name type="scientific">Tritrichomonas foetus</name>
    <dbReference type="NCBI Taxonomy" id="1144522"/>
    <lineage>
        <taxon>Eukaryota</taxon>
        <taxon>Metamonada</taxon>
        <taxon>Parabasalia</taxon>
        <taxon>Tritrichomonadida</taxon>
        <taxon>Tritrichomonadidae</taxon>
        <taxon>Tritrichomonas</taxon>
    </lineage>
</organism>
<dbReference type="OrthoDB" id="7862313at2759"/>
<evidence type="ECO:0000259" key="1">
    <source>
        <dbReference type="SMART" id="SM00128"/>
    </source>
</evidence>
<dbReference type="AlphaFoldDB" id="A0A1J4J6R5"/>
<protein>
    <submittedName>
        <fullName evidence="2">Inositol polyphosphate 5-phosphatase</fullName>
    </submittedName>
</protein>
<dbReference type="Gene3D" id="3.60.10.10">
    <property type="entry name" value="Endonuclease/exonuclease/phosphatase"/>
    <property type="match status" value="1"/>
</dbReference>
<dbReference type="RefSeq" id="XP_068348059.1">
    <property type="nucleotide sequence ID" value="XM_068512327.1"/>
</dbReference>
<reference evidence="2" key="1">
    <citation type="submission" date="2016-10" db="EMBL/GenBank/DDBJ databases">
        <authorList>
            <person name="Benchimol M."/>
            <person name="Almeida L.G."/>
            <person name="Vasconcelos A.T."/>
            <person name="Perreira-Neves A."/>
            <person name="Rosa I.A."/>
            <person name="Tasca T."/>
            <person name="Bogo M.R."/>
            <person name="de Souza W."/>
        </authorList>
    </citation>
    <scope>NUCLEOTIDE SEQUENCE [LARGE SCALE GENOMIC DNA]</scope>
    <source>
        <strain evidence="2">K</strain>
    </source>
</reference>
<accession>A0A1J4J6R5</accession>